<comment type="caution">
    <text evidence="1">The sequence shown here is derived from an EMBL/GenBank/DDBJ whole genome shotgun (WGS) entry which is preliminary data.</text>
</comment>
<organism evidence="1 2">
    <name type="scientific">Trichinella zimbabwensis</name>
    <dbReference type="NCBI Taxonomy" id="268475"/>
    <lineage>
        <taxon>Eukaryota</taxon>
        <taxon>Metazoa</taxon>
        <taxon>Ecdysozoa</taxon>
        <taxon>Nematoda</taxon>
        <taxon>Enoplea</taxon>
        <taxon>Dorylaimia</taxon>
        <taxon>Trichinellida</taxon>
        <taxon>Trichinellidae</taxon>
        <taxon>Trichinella</taxon>
    </lineage>
</organism>
<dbReference type="Proteomes" id="UP000055024">
    <property type="component" value="Unassembled WGS sequence"/>
</dbReference>
<protein>
    <submittedName>
        <fullName evidence="1">Uncharacterized protein</fullName>
    </submittedName>
</protein>
<sequence>MVHKNISVRVHKWLCQLLNNGVARPIWRFSTLLPSITILCVTYPVDLHTVLCWSNGQYVWSNAKAAITSSSQPIIFSNK</sequence>
<dbReference type="AlphaFoldDB" id="A0A0V1HGK3"/>
<evidence type="ECO:0000313" key="1">
    <source>
        <dbReference type="EMBL" id="KRZ09902.1"/>
    </source>
</evidence>
<evidence type="ECO:0000313" key="2">
    <source>
        <dbReference type="Proteomes" id="UP000055024"/>
    </source>
</evidence>
<accession>A0A0V1HGK3</accession>
<reference evidence="1 2" key="1">
    <citation type="submission" date="2015-01" db="EMBL/GenBank/DDBJ databases">
        <title>Evolution of Trichinella species and genotypes.</title>
        <authorList>
            <person name="Korhonen P.K."/>
            <person name="Edoardo P."/>
            <person name="Giuseppe L.R."/>
            <person name="Gasser R.B."/>
        </authorList>
    </citation>
    <scope>NUCLEOTIDE SEQUENCE [LARGE SCALE GENOMIC DNA]</scope>
    <source>
        <strain evidence="1">ISS1029</strain>
    </source>
</reference>
<proteinExistence type="predicted"/>
<keyword evidence="2" id="KW-1185">Reference proteome</keyword>
<dbReference type="EMBL" id="JYDP01000066">
    <property type="protein sequence ID" value="KRZ09902.1"/>
    <property type="molecule type" value="Genomic_DNA"/>
</dbReference>
<gene>
    <name evidence="1" type="ORF">T11_18029</name>
</gene>
<name>A0A0V1HGK3_9BILA</name>